<name>A0A518HKL4_9BACT</name>
<evidence type="ECO:0000313" key="3">
    <source>
        <dbReference type="Proteomes" id="UP000319004"/>
    </source>
</evidence>
<reference evidence="2 3" key="1">
    <citation type="submission" date="2019-03" db="EMBL/GenBank/DDBJ databases">
        <title>Deep-cultivation of Planctomycetes and their phenomic and genomic characterization uncovers novel biology.</title>
        <authorList>
            <person name="Wiegand S."/>
            <person name="Jogler M."/>
            <person name="Boedeker C."/>
            <person name="Pinto D."/>
            <person name="Vollmers J."/>
            <person name="Rivas-Marin E."/>
            <person name="Kohn T."/>
            <person name="Peeters S.H."/>
            <person name="Heuer A."/>
            <person name="Rast P."/>
            <person name="Oberbeckmann S."/>
            <person name="Bunk B."/>
            <person name="Jeske O."/>
            <person name="Meyerdierks A."/>
            <person name="Storesund J.E."/>
            <person name="Kallscheuer N."/>
            <person name="Luecker S."/>
            <person name="Lage O.M."/>
            <person name="Pohl T."/>
            <person name="Merkel B.J."/>
            <person name="Hornburger P."/>
            <person name="Mueller R.-W."/>
            <person name="Bruemmer F."/>
            <person name="Labrenz M."/>
            <person name="Spormann A.M."/>
            <person name="Op den Camp H."/>
            <person name="Overmann J."/>
            <person name="Amann R."/>
            <person name="Jetten M.S.M."/>
            <person name="Mascher T."/>
            <person name="Medema M.H."/>
            <person name="Devos D.P."/>
            <person name="Kaster A.-K."/>
            <person name="Ovreas L."/>
            <person name="Rohde M."/>
            <person name="Galperin M.Y."/>
            <person name="Jogler C."/>
        </authorList>
    </citation>
    <scope>NUCLEOTIDE SEQUENCE [LARGE SCALE GENOMIC DNA]</scope>
    <source>
        <strain evidence="2 3">Enr13</strain>
    </source>
</reference>
<dbReference type="Proteomes" id="UP000319004">
    <property type="component" value="Chromosome"/>
</dbReference>
<feature type="compositionally biased region" description="Polar residues" evidence="1">
    <location>
        <begin position="58"/>
        <end position="68"/>
    </location>
</feature>
<keyword evidence="3" id="KW-1185">Reference proteome</keyword>
<evidence type="ECO:0000256" key="1">
    <source>
        <dbReference type="SAM" id="MobiDB-lite"/>
    </source>
</evidence>
<sequence>MTDERAQAALHAAQHAAMAAHHAAMAAQCAAIAAGAPQQGTGGGPGQMQGAPMGYQYPGQNPYMQQQPGPHPMTVW</sequence>
<dbReference type="KEGG" id="snep:Enr13x_12190"/>
<organism evidence="2 3">
    <name type="scientific">Stieleria neptunia</name>
    <dbReference type="NCBI Taxonomy" id="2527979"/>
    <lineage>
        <taxon>Bacteria</taxon>
        <taxon>Pseudomonadati</taxon>
        <taxon>Planctomycetota</taxon>
        <taxon>Planctomycetia</taxon>
        <taxon>Pirellulales</taxon>
        <taxon>Pirellulaceae</taxon>
        <taxon>Stieleria</taxon>
    </lineage>
</organism>
<protein>
    <submittedName>
        <fullName evidence="2">Uncharacterized protein</fullName>
    </submittedName>
</protein>
<gene>
    <name evidence="2" type="ORF">Enr13x_12190</name>
</gene>
<proteinExistence type="predicted"/>
<accession>A0A518HKL4</accession>
<feature type="region of interest" description="Disordered" evidence="1">
    <location>
        <begin position="37"/>
        <end position="76"/>
    </location>
</feature>
<dbReference type="RefSeq" id="WP_145385117.1">
    <property type="nucleotide sequence ID" value="NZ_CP037423.1"/>
</dbReference>
<evidence type="ECO:0000313" key="2">
    <source>
        <dbReference type="EMBL" id="QDV41381.1"/>
    </source>
</evidence>
<dbReference type="AlphaFoldDB" id="A0A518HKL4"/>
<dbReference type="EMBL" id="CP037423">
    <property type="protein sequence ID" value="QDV41381.1"/>
    <property type="molecule type" value="Genomic_DNA"/>
</dbReference>